<feature type="chain" id="PRO_5019231853" description="Aminotransferase-like plant mobile domain-containing protein" evidence="2">
    <location>
        <begin position="18"/>
        <end position="466"/>
    </location>
</feature>
<reference evidence="4 5" key="1">
    <citation type="submission" date="2019-01" db="EMBL/GenBank/DDBJ databases">
        <title>Sequencing of cultivated peanut Arachis hypogaea provides insights into genome evolution and oil improvement.</title>
        <authorList>
            <person name="Chen X."/>
        </authorList>
    </citation>
    <scope>NUCLEOTIDE SEQUENCE [LARGE SCALE GENOMIC DNA]</scope>
    <source>
        <strain evidence="5">cv. Fuhuasheng</strain>
        <tissue evidence="4">Leaves</tissue>
    </source>
</reference>
<keyword evidence="2" id="KW-0732">Signal</keyword>
<dbReference type="Pfam" id="PF10536">
    <property type="entry name" value="PMD"/>
    <property type="match status" value="1"/>
</dbReference>
<feature type="domain" description="Aminotransferase-like plant mobile" evidence="3">
    <location>
        <begin position="15"/>
        <end position="192"/>
    </location>
</feature>
<evidence type="ECO:0000259" key="3">
    <source>
        <dbReference type="Pfam" id="PF10536"/>
    </source>
</evidence>
<dbReference type="InterPro" id="IPR044824">
    <property type="entry name" value="MAIN-like"/>
</dbReference>
<evidence type="ECO:0000313" key="4">
    <source>
        <dbReference type="EMBL" id="RYR01508.1"/>
    </source>
</evidence>
<feature type="signal peptide" evidence="2">
    <location>
        <begin position="1"/>
        <end position="17"/>
    </location>
</feature>
<dbReference type="AlphaFoldDB" id="A0A444YHX9"/>
<dbReference type="GO" id="GO:0010073">
    <property type="term" value="P:meristem maintenance"/>
    <property type="evidence" value="ECO:0007669"/>
    <property type="project" value="InterPro"/>
</dbReference>
<feature type="compositionally biased region" description="Basic and acidic residues" evidence="1">
    <location>
        <begin position="305"/>
        <end position="314"/>
    </location>
</feature>
<name>A0A444YHX9_ARAHY</name>
<gene>
    <name evidence="4" type="ORF">Ahy_B06g080384</name>
</gene>
<dbReference type="InterPro" id="IPR019557">
    <property type="entry name" value="AminoTfrase-like_pln_mobile"/>
</dbReference>
<proteinExistence type="predicted"/>
<organism evidence="4 5">
    <name type="scientific">Arachis hypogaea</name>
    <name type="common">Peanut</name>
    <dbReference type="NCBI Taxonomy" id="3818"/>
    <lineage>
        <taxon>Eukaryota</taxon>
        <taxon>Viridiplantae</taxon>
        <taxon>Streptophyta</taxon>
        <taxon>Embryophyta</taxon>
        <taxon>Tracheophyta</taxon>
        <taxon>Spermatophyta</taxon>
        <taxon>Magnoliopsida</taxon>
        <taxon>eudicotyledons</taxon>
        <taxon>Gunneridae</taxon>
        <taxon>Pentapetalae</taxon>
        <taxon>rosids</taxon>
        <taxon>fabids</taxon>
        <taxon>Fabales</taxon>
        <taxon>Fabaceae</taxon>
        <taxon>Papilionoideae</taxon>
        <taxon>50 kb inversion clade</taxon>
        <taxon>dalbergioids sensu lato</taxon>
        <taxon>Dalbergieae</taxon>
        <taxon>Pterocarpus clade</taxon>
        <taxon>Arachis</taxon>
    </lineage>
</organism>
<evidence type="ECO:0000256" key="1">
    <source>
        <dbReference type="SAM" id="MobiDB-lite"/>
    </source>
</evidence>
<dbReference type="Proteomes" id="UP000289738">
    <property type="component" value="Chromosome B06"/>
</dbReference>
<comment type="caution">
    <text evidence="4">The sequence shown here is derived from an EMBL/GenBank/DDBJ whole genome shotgun (WGS) entry which is preliminary data.</text>
</comment>
<accession>A0A444YHX9</accession>
<evidence type="ECO:0000313" key="5">
    <source>
        <dbReference type="Proteomes" id="UP000289738"/>
    </source>
</evidence>
<protein>
    <recommendedName>
        <fullName evidence="3">Aminotransferase-like plant mobile domain-containing protein</fullName>
    </recommendedName>
</protein>
<dbReference type="PANTHER" id="PTHR46033">
    <property type="entry name" value="PROTEIN MAIN-LIKE 2"/>
    <property type="match status" value="1"/>
</dbReference>
<keyword evidence="5" id="KW-1185">Reference proteome</keyword>
<evidence type="ECO:0000256" key="2">
    <source>
        <dbReference type="SAM" id="SignalP"/>
    </source>
</evidence>
<feature type="region of interest" description="Disordered" evidence="1">
    <location>
        <begin position="303"/>
        <end position="351"/>
    </location>
</feature>
<dbReference type="EMBL" id="SDMP01000016">
    <property type="protein sequence ID" value="RYR01508.1"/>
    <property type="molecule type" value="Genomic_DNA"/>
</dbReference>
<sequence length="466" mass="51588">MWLLALAWVCHIRDTQSLDTWETVQRYVRCHIFCLLETTLFADKSTAYAHTKYLPLFQNFEQIGTYSWRSATLTHLYRSLCRASRYDCKEMDDPIDLLFERMPFLAPIPRQQFALADILVACRWSHHPRTRAWMSRSAMSIRHDIDYMDEFVLRPYISIIIPTKLHAHLDVCDTVRLLLSFECVEWNSADRLVPWIILDVPEVVIVHSSAATPPAIPLATPQTSTTLCIISVISLSSPTTISVITASTTACIMASTIITAQITASSCIIAPIMANRAITACIIARTTPSRAILDSSSQTFSHFHHSGDPLEKDLIPTVPSQQSSHSHRASVDNSSRRSHRTPTPDSRASGCIDSYLEIDRGRLNVPTQASSGLDLNAPTQEVVDEYIPDPYASAEAGGSCSVEGQAEADGSGPIEGQAKAGGSGLVEGHVVGHQYNLRTDVRPPNRFTPSNVDKIANKGMEYLRSH</sequence>
<dbReference type="PANTHER" id="PTHR46033:SF8">
    <property type="entry name" value="PROTEIN MAINTENANCE OF MERISTEMS-LIKE"/>
    <property type="match status" value="1"/>
</dbReference>
<feature type="region of interest" description="Disordered" evidence="1">
    <location>
        <begin position="402"/>
        <end position="421"/>
    </location>
</feature>